<evidence type="ECO:0000256" key="1">
    <source>
        <dbReference type="SAM" id="MobiDB-lite"/>
    </source>
</evidence>
<feature type="compositionally biased region" description="Basic and acidic residues" evidence="1">
    <location>
        <begin position="57"/>
        <end position="76"/>
    </location>
</feature>
<name>A0ABN3NRY0_9ACTN</name>
<dbReference type="Proteomes" id="UP001501095">
    <property type="component" value="Unassembled WGS sequence"/>
</dbReference>
<evidence type="ECO:0000313" key="3">
    <source>
        <dbReference type="Proteomes" id="UP001501095"/>
    </source>
</evidence>
<feature type="region of interest" description="Disordered" evidence="1">
    <location>
        <begin position="1"/>
        <end position="154"/>
    </location>
</feature>
<dbReference type="EMBL" id="BAAATM010000009">
    <property type="protein sequence ID" value="GAA2532697.1"/>
    <property type="molecule type" value="Genomic_DNA"/>
</dbReference>
<feature type="compositionally biased region" description="Basic and acidic residues" evidence="1">
    <location>
        <begin position="30"/>
        <end position="46"/>
    </location>
</feature>
<organism evidence="2 3">
    <name type="scientific">Streptomyces levis</name>
    <dbReference type="NCBI Taxonomy" id="285566"/>
    <lineage>
        <taxon>Bacteria</taxon>
        <taxon>Bacillati</taxon>
        <taxon>Actinomycetota</taxon>
        <taxon>Actinomycetes</taxon>
        <taxon>Kitasatosporales</taxon>
        <taxon>Streptomycetaceae</taxon>
        <taxon>Streptomyces</taxon>
    </lineage>
</organism>
<accession>A0ABN3NRY0</accession>
<comment type="caution">
    <text evidence="2">The sequence shown here is derived from an EMBL/GenBank/DDBJ whole genome shotgun (WGS) entry which is preliminary data.</text>
</comment>
<proteinExistence type="predicted"/>
<gene>
    <name evidence="2" type="ORF">GCM10010423_30460</name>
</gene>
<protein>
    <submittedName>
        <fullName evidence="2">Uncharacterized protein</fullName>
    </submittedName>
</protein>
<feature type="compositionally biased region" description="Low complexity" evidence="1">
    <location>
        <begin position="16"/>
        <end position="25"/>
    </location>
</feature>
<keyword evidence="3" id="KW-1185">Reference proteome</keyword>
<sequence>MPPHGRTGRFAPPPRRAAALPGRVRSPAECQEKRCADRSRQTDQEPRPSGLTDPDEQAEHQRHARYDLDTAGEHGMRVAGPHTEAGEPFCRTAQSATAEDVVQPVSQEHRTDHSAEDEESEVGRRPDRNVTVAPEASHRSWSAPLNTRVPPVTA</sequence>
<evidence type="ECO:0000313" key="2">
    <source>
        <dbReference type="EMBL" id="GAA2532697.1"/>
    </source>
</evidence>
<reference evidence="2 3" key="1">
    <citation type="journal article" date="2019" name="Int. J. Syst. Evol. Microbiol.">
        <title>The Global Catalogue of Microorganisms (GCM) 10K type strain sequencing project: providing services to taxonomists for standard genome sequencing and annotation.</title>
        <authorList>
            <consortium name="The Broad Institute Genomics Platform"/>
            <consortium name="The Broad Institute Genome Sequencing Center for Infectious Disease"/>
            <person name="Wu L."/>
            <person name="Ma J."/>
        </authorList>
    </citation>
    <scope>NUCLEOTIDE SEQUENCE [LARGE SCALE GENOMIC DNA]</scope>
    <source>
        <strain evidence="2 3">JCM 6924</strain>
    </source>
</reference>